<dbReference type="Proteomes" id="UP000298347">
    <property type="component" value="Unassembled WGS sequence"/>
</dbReference>
<keyword evidence="3" id="KW-0804">Transcription</keyword>
<dbReference type="RefSeq" id="WP_135349210.1">
    <property type="nucleotide sequence ID" value="NZ_SRJD01000016.1"/>
</dbReference>
<dbReference type="PANTHER" id="PTHR30146">
    <property type="entry name" value="LACI-RELATED TRANSCRIPTIONAL REPRESSOR"/>
    <property type="match status" value="1"/>
</dbReference>
<keyword evidence="2" id="KW-0238">DNA-binding</keyword>
<dbReference type="SMART" id="SM00354">
    <property type="entry name" value="HTH_LACI"/>
    <property type="match status" value="1"/>
</dbReference>
<dbReference type="PANTHER" id="PTHR30146:SF154">
    <property type="entry name" value="TRANSCRIPTION REGULATOR, MEMBER OF GALR FAMILY"/>
    <property type="match status" value="1"/>
</dbReference>
<dbReference type="Gene3D" id="1.10.260.40">
    <property type="entry name" value="lambda repressor-like DNA-binding domains"/>
    <property type="match status" value="1"/>
</dbReference>
<feature type="domain" description="HTH lacI-type" evidence="4">
    <location>
        <begin position="2"/>
        <end position="56"/>
    </location>
</feature>
<keyword evidence="1" id="KW-0805">Transcription regulation</keyword>
<sequence>MATLSDVARKAVVSKMTVSRVINHPDKVSDELRNLVYAAMEELNYVPNFAARALVQNKTQVIKLLILEEMDTTEPYYMNLLSGIAIELDKHHYALQLVTRNSHTVGSCDGLIVTGMRGEDYEAIIDKLERPVVLFGQNTRGYDFVDVDNENGIRMATRHVIDLGFEKILFFGIDLNEPFMYTRVKGYKKTMCLHYLPEHLFFMKNSSHAAQEIMGRQLADNRERVAVVCASDRLALGVVRAAQSYGLRIPEDVAVTGFDGVFLDRICSPKLTTLRQPVIEMGQECARMLLKKIDLDGGRLGSHIFQPELIIRASTKRTN</sequence>
<dbReference type="InterPro" id="IPR000843">
    <property type="entry name" value="HTH_LacI"/>
</dbReference>
<organism evidence="5 6">
    <name type="scientific">Sporolactobacillus shoreae</name>
    <dbReference type="NCBI Taxonomy" id="1465501"/>
    <lineage>
        <taxon>Bacteria</taxon>
        <taxon>Bacillati</taxon>
        <taxon>Bacillota</taxon>
        <taxon>Bacilli</taxon>
        <taxon>Bacillales</taxon>
        <taxon>Sporolactobacillaceae</taxon>
        <taxon>Sporolactobacillus</taxon>
    </lineage>
</organism>
<dbReference type="Gene3D" id="3.40.50.2300">
    <property type="match status" value="2"/>
</dbReference>
<dbReference type="AlphaFoldDB" id="A0A4Z0GKE4"/>
<dbReference type="InterPro" id="IPR046335">
    <property type="entry name" value="LacI/GalR-like_sensor"/>
</dbReference>
<dbReference type="GO" id="GO:0003700">
    <property type="term" value="F:DNA-binding transcription factor activity"/>
    <property type="evidence" value="ECO:0007669"/>
    <property type="project" value="TreeGrafter"/>
</dbReference>
<evidence type="ECO:0000256" key="2">
    <source>
        <dbReference type="ARBA" id="ARBA00023125"/>
    </source>
</evidence>
<evidence type="ECO:0000313" key="5">
    <source>
        <dbReference type="EMBL" id="TGA97119.1"/>
    </source>
</evidence>
<dbReference type="EMBL" id="SRJD01000016">
    <property type="protein sequence ID" value="TGA97119.1"/>
    <property type="molecule type" value="Genomic_DNA"/>
</dbReference>
<dbReference type="PROSITE" id="PS50932">
    <property type="entry name" value="HTH_LACI_2"/>
    <property type="match status" value="1"/>
</dbReference>
<evidence type="ECO:0000259" key="4">
    <source>
        <dbReference type="PROSITE" id="PS50932"/>
    </source>
</evidence>
<name>A0A4Z0GKE4_9BACL</name>
<dbReference type="PROSITE" id="PS00356">
    <property type="entry name" value="HTH_LACI_1"/>
    <property type="match status" value="1"/>
</dbReference>
<dbReference type="Pfam" id="PF13377">
    <property type="entry name" value="Peripla_BP_3"/>
    <property type="match status" value="1"/>
</dbReference>
<evidence type="ECO:0000256" key="1">
    <source>
        <dbReference type="ARBA" id="ARBA00023015"/>
    </source>
</evidence>
<dbReference type="CDD" id="cd01392">
    <property type="entry name" value="HTH_LacI"/>
    <property type="match status" value="1"/>
</dbReference>
<reference evidence="5 6" key="1">
    <citation type="journal article" date="2015" name="Int. J. Syst. Evol. Microbiol.">
        <title>Sporolactobacillus shoreae sp. nov. and Sporolactobacillus spathodeae sp. nov., two spore-forming lactic acid bacteria isolated from tree barks in Thailand.</title>
        <authorList>
            <person name="Thamacharoensuk T."/>
            <person name="Kitahara M."/>
            <person name="Ohkuma M."/>
            <person name="Thongchul N."/>
            <person name="Tanasupawat S."/>
        </authorList>
    </citation>
    <scope>NUCLEOTIDE SEQUENCE [LARGE SCALE GENOMIC DNA]</scope>
    <source>
        <strain evidence="5 6">BK92</strain>
    </source>
</reference>
<proteinExistence type="predicted"/>
<accession>A0A4Z0GKE4</accession>
<protein>
    <submittedName>
        <fullName evidence="5">LacI family transcriptional regulator</fullName>
    </submittedName>
</protein>
<dbReference type="Pfam" id="PF00356">
    <property type="entry name" value="LacI"/>
    <property type="match status" value="1"/>
</dbReference>
<gene>
    <name evidence="5" type="ORF">E4665_12905</name>
</gene>
<dbReference type="SUPFAM" id="SSF53822">
    <property type="entry name" value="Periplasmic binding protein-like I"/>
    <property type="match status" value="1"/>
</dbReference>
<dbReference type="InterPro" id="IPR010982">
    <property type="entry name" value="Lambda_DNA-bd_dom_sf"/>
</dbReference>
<evidence type="ECO:0000313" key="6">
    <source>
        <dbReference type="Proteomes" id="UP000298347"/>
    </source>
</evidence>
<evidence type="ECO:0000256" key="3">
    <source>
        <dbReference type="ARBA" id="ARBA00023163"/>
    </source>
</evidence>
<comment type="caution">
    <text evidence="5">The sequence shown here is derived from an EMBL/GenBank/DDBJ whole genome shotgun (WGS) entry which is preliminary data.</text>
</comment>
<dbReference type="SUPFAM" id="SSF47413">
    <property type="entry name" value="lambda repressor-like DNA-binding domains"/>
    <property type="match status" value="1"/>
</dbReference>
<dbReference type="GO" id="GO:0000976">
    <property type="term" value="F:transcription cis-regulatory region binding"/>
    <property type="evidence" value="ECO:0007669"/>
    <property type="project" value="TreeGrafter"/>
</dbReference>
<keyword evidence="6" id="KW-1185">Reference proteome</keyword>
<dbReference type="InterPro" id="IPR028082">
    <property type="entry name" value="Peripla_BP_I"/>
</dbReference>
<dbReference type="OrthoDB" id="43195at2"/>